<dbReference type="AlphaFoldDB" id="A0AAV5G1Z3"/>
<evidence type="ECO:0000313" key="5">
    <source>
        <dbReference type="Proteomes" id="UP001054889"/>
    </source>
</evidence>
<reference evidence="4" key="2">
    <citation type="submission" date="2021-12" db="EMBL/GenBank/DDBJ databases">
        <title>Resequencing data analysis of finger millet.</title>
        <authorList>
            <person name="Hatakeyama M."/>
            <person name="Aluri S."/>
            <person name="Balachadran M.T."/>
            <person name="Sivarajan S.R."/>
            <person name="Poveda L."/>
            <person name="Shimizu-Inatsugi R."/>
            <person name="Schlapbach R."/>
            <person name="Sreeman S.M."/>
            <person name="Shimizu K.K."/>
        </authorList>
    </citation>
    <scope>NUCLEOTIDE SEQUENCE</scope>
</reference>
<gene>
    <name evidence="4" type="primary">gn00301</name>
    <name evidence="3" type="synonym">gn00196</name>
    <name evidence="3" type="ORF">PR202_gn00196</name>
    <name evidence="4" type="ORF">PR202_gn00301</name>
</gene>
<evidence type="ECO:0000313" key="3">
    <source>
        <dbReference type="EMBL" id="GJN40886.1"/>
    </source>
</evidence>
<comment type="caution">
    <text evidence="4">The sequence shown here is derived from an EMBL/GenBank/DDBJ whole genome shotgun (WGS) entry which is preliminary data.</text>
</comment>
<sequence>MAGRWRRLVGIRIWPHDSGNGSWAAMAHGRPDLATRRQQRLTGGQSLAAKIWLFSSTRVLGQLRHHGVALLRLKTITVHWRYGRRASLHLPGHREEVDVTSTRGATNLATTVYVGSSLTHKVGFICHVDSARPSEFVTEVHGCARPRRGITNLFFVTNIPMHLRFDILFLQSSVAKIGLFGSTSGDNCDITVAPLRLETITVHSGDVIDALSFTYKDHDKQVQTAGPWGGSGGSEHKVTYYFLNR</sequence>
<dbReference type="EMBL" id="BQKI01000199">
    <property type="protein sequence ID" value="GJN40984.1"/>
    <property type="molecule type" value="Genomic_DNA"/>
</dbReference>
<evidence type="ECO:0000259" key="2">
    <source>
        <dbReference type="Pfam" id="PF01419"/>
    </source>
</evidence>
<accession>A0AAV5G1Z3</accession>
<dbReference type="InterPro" id="IPR036404">
    <property type="entry name" value="Jacalin-like_lectin_dom_sf"/>
</dbReference>
<evidence type="ECO:0000256" key="1">
    <source>
        <dbReference type="ARBA" id="ARBA00022734"/>
    </source>
</evidence>
<reference evidence="4" key="1">
    <citation type="journal article" date="2018" name="DNA Res.">
        <title>Multiple hybrid de novo genome assembly of finger millet, an orphan allotetraploid crop.</title>
        <authorList>
            <person name="Hatakeyama M."/>
            <person name="Aluri S."/>
            <person name="Balachadran M.T."/>
            <person name="Sivarajan S.R."/>
            <person name="Patrignani A."/>
            <person name="Gruter S."/>
            <person name="Poveda L."/>
            <person name="Shimizu-Inatsugi R."/>
            <person name="Baeten J."/>
            <person name="Francoijs K.J."/>
            <person name="Nataraja K.N."/>
            <person name="Reddy Y.A.N."/>
            <person name="Phadnis S."/>
            <person name="Ravikumar R.L."/>
            <person name="Schlapbach R."/>
            <person name="Sreeman S.M."/>
            <person name="Shimizu K.K."/>
        </authorList>
    </citation>
    <scope>NUCLEOTIDE SEQUENCE</scope>
</reference>
<keyword evidence="1" id="KW-0430">Lectin</keyword>
<evidence type="ECO:0000313" key="4">
    <source>
        <dbReference type="EMBL" id="GJN40984.1"/>
    </source>
</evidence>
<dbReference type="InterPro" id="IPR001229">
    <property type="entry name" value="Jacalin-like_lectin_dom"/>
</dbReference>
<dbReference type="Pfam" id="PF01419">
    <property type="entry name" value="Jacalin"/>
    <property type="match status" value="1"/>
</dbReference>
<protein>
    <recommendedName>
        <fullName evidence="2">Jacalin-type lectin domain-containing protein</fullName>
    </recommendedName>
</protein>
<organism evidence="4 5">
    <name type="scientific">Eleusine coracana subsp. coracana</name>
    <dbReference type="NCBI Taxonomy" id="191504"/>
    <lineage>
        <taxon>Eukaryota</taxon>
        <taxon>Viridiplantae</taxon>
        <taxon>Streptophyta</taxon>
        <taxon>Embryophyta</taxon>
        <taxon>Tracheophyta</taxon>
        <taxon>Spermatophyta</taxon>
        <taxon>Magnoliopsida</taxon>
        <taxon>Liliopsida</taxon>
        <taxon>Poales</taxon>
        <taxon>Poaceae</taxon>
        <taxon>PACMAD clade</taxon>
        <taxon>Chloridoideae</taxon>
        <taxon>Cynodonteae</taxon>
        <taxon>Eleusininae</taxon>
        <taxon>Eleusine</taxon>
    </lineage>
</organism>
<proteinExistence type="predicted"/>
<dbReference type="PANTHER" id="PTHR46506">
    <property type="entry name" value="OS05G0143600 PROTEIN"/>
    <property type="match status" value="1"/>
</dbReference>
<feature type="domain" description="Jacalin-type lectin" evidence="2">
    <location>
        <begin position="177"/>
        <end position="238"/>
    </location>
</feature>
<dbReference type="EMBL" id="BQKI01000199">
    <property type="protein sequence ID" value="GJN40886.1"/>
    <property type="molecule type" value="Genomic_DNA"/>
</dbReference>
<dbReference type="SUPFAM" id="SSF51101">
    <property type="entry name" value="Mannose-binding lectins"/>
    <property type="match status" value="1"/>
</dbReference>
<name>A0AAV5G1Z3_ELECO</name>
<dbReference type="Proteomes" id="UP001054889">
    <property type="component" value="Unassembled WGS sequence"/>
</dbReference>
<keyword evidence="5" id="KW-1185">Reference proteome</keyword>
<dbReference type="Gene3D" id="2.100.10.30">
    <property type="entry name" value="Jacalin-like lectin domain"/>
    <property type="match status" value="1"/>
</dbReference>
<dbReference type="GO" id="GO:0030246">
    <property type="term" value="F:carbohydrate binding"/>
    <property type="evidence" value="ECO:0007669"/>
    <property type="project" value="UniProtKB-KW"/>
</dbReference>